<gene>
    <name evidence="2" type="ORF">GCM10009560_11440</name>
</gene>
<organism evidence="2 3">
    <name type="scientific">Nonomuraea longicatena</name>
    <dbReference type="NCBI Taxonomy" id="83682"/>
    <lineage>
        <taxon>Bacteria</taxon>
        <taxon>Bacillati</taxon>
        <taxon>Actinomycetota</taxon>
        <taxon>Actinomycetes</taxon>
        <taxon>Streptosporangiales</taxon>
        <taxon>Streptosporangiaceae</taxon>
        <taxon>Nonomuraea</taxon>
    </lineage>
</organism>
<proteinExistence type="predicted"/>
<reference evidence="3" key="1">
    <citation type="journal article" date="2019" name="Int. J. Syst. Evol. Microbiol.">
        <title>The Global Catalogue of Microorganisms (GCM) 10K type strain sequencing project: providing services to taxonomists for standard genome sequencing and annotation.</title>
        <authorList>
            <consortium name="The Broad Institute Genomics Platform"/>
            <consortium name="The Broad Institute Genome Sequencing Center for Infectious Disease"/>
            <person name="Wu L."/>
            <person name="Ma J."/>
        </authorList>
    </citation>
    <scope>NUCLEOTIDE SEQUENCE [LARGE SCALE GENOMIC DNA]</scope>
    <source>
        <strain evidence="3">JCM 11136</strain>
    </source>
</reference>
<feature type="region of interest" description="Disordered" evidence="1">
    <location>
        <begin position="138"/>
        <end position="236"/>
    </location>
</feature>
<dbReference type="Proteomes" id="UP001501578">
    <property type="component" value="Unassembled WGS sequence"/>
</dbReference>
<protein>
    <submittedName>
        <fullName evidence="2">Uncharacterized protein</fullName>
    </submittedName>
</protein>
<comment type="caution">
    <text evidence="2">The sequence shown here is derived from an EMBL/GenBank/DDBJ whole genome shotgun (WGS) entry which is preliminary data.</text>
</comment>
<feature type="compositionally biased region" description="Low complexity" evidence="1">
    <location>
        <begin position="182"/>
        <end position="195"/>
    </location>
</feature>
<accession>A0ABP3Z8I1</accession>
<sequence length="236" mass="25486">MAILTELAPRHARRRQAPAEPVVRESCFSLQDPPLAMGCEVCGHPPYAHGCSSVGAHEYEVPSAVLMAERLHLYTALGLHRRRMSAAEFRREHVCAPAPEQAAADDVDAVQVEAKPLEGQAVATAVTIPDVEVAAVRRPMPRSAESPAPSRDGVDRIAVSPLRSGGRRRPVLGRPSADRSGAFSRARPSRATARAHAPDMSHRKRDHRGRTFPPNRPEPVGWHQQAQSAVAGEVSG</sequence>
<name>A0ABP3Z8I1_9ACTN</name>
<evidence type="ECO:0000313" key="3">
    <source>
        <dbReference type="Proteomes" id="UP001501578"/>
    </source>
</evidence>
<evidence type="ECO:0000256" key="1">
    <source>
        <dbReference type="SAM" id="MobiDB-lite"/>
    </source>
</evidence>
<dbReference type="EMBL" id="BAAAHQ010000004">
    <property type="protein sequence ID" value="GAA0916332.1"/>
    <property type="molecule type" value="Genomic_DNA"/>
</dbReference>
<dbReference type="RefSeq" id="WP_343948633.1">
    <property type="nucleotide sequence ID" value="NZ_BAAAHQ010000004.1"/>
</dbReference>
<evidence type="ECO:0000313" key="2">
    <source>
        <dbReference type="EMBL" id="GAA0916332.1"/>
    </source>
</evidence>
<keyword evidence="3" id="KW-1185">Reference proteome</keyword>